<evidence type="ECO:0000313" key="3">
    <source>
        <dbReference type="Proteomes" id="UP001327560"/>
    </source>
</evidence>
<feature type="compositionally biased region" description="Basic and acidic residues" evidence="1">
    <location>
        <begin position="13"/>
        <end position="24"/>
    </location>
</feature>
<feature type="compositionally biased region" description="Polar residues" evidence="1">
    <location>
        <begin position="1"/>
        <end position="12"/>
    </location>
</feature>
<organism evidence="2 3">
    <name type="scientific">Canna indica</name>
    <name type="common">Indian-shot</name>
    <dbReference type="NCBI Taxonomy" id="4628"/>
    <lineage>
        <taxon>Eukaryota</taxon>
        <taxon>Viridiplantae</taxon>
        <taxon>Streptophyta</taxon>
        <taxon>Embryophyta</taxon>
        <taxon>Tracheophyta</taxon>
        <taxon>Spermatophyta</taxon>
        <taxon>Magnoliopsida</taxon>
        <taxon>Liliopsida</taxon>
        <taxon>Zingiberales</taxon>
        <taxon>Cannaceae</taxon>
        <taxon>Canna</taxon>
    </lineage>
</organism>
<dbReference type="EMBL" id="CP136894">
    <property type="protein sequence ID" value="WOL09431.1"/>
    <property type="molecule type" value="Genomic_DNA"/>
</dbReference>
<proteinExistence type="predicted"/>
<dbReference type="Pfam" id="PF05340">
    <property type="entry name" value="DUF740"/>
    <property type="match status" value="1"/>
</dbReference>
<dbReference type="PANTHER" id="PTHR34046">
    <property type="entry name" value="OS06G0218800 PROTEIN"/>
    <property type="match status" value="1"/>
</dbReference>
<sequence length="119" mass="13060">MADFSNKQTTRTFMERKCTRHPEKQSPGVCSYCLTERLSRLSAASSTISSPGRSSSASDFSSAFPSPPPRSIKQSPSLAASMFGGHKGKDRKKWSFWSMVKSGLHRRREVVGGNCALQS</sequence>
<feature type="region of interest" description="Disordered" evidence="1">
    <location>
        <begin position="44"/>
        <end position="90"/>
    </location>
</feature>
<feature type="region of interest" description="Disordered" evidence="1">
    <location>
        <begin position="1"/>
        <end position="27"/>
    </location>
</feature>
<protein>
    <submittedName>
        <fullName evidence="2">Uncharacterized protein</fullName>
    </submittedName>
</protein>
<dbReference type="AlphaFoldDB" id="A0AAQ3KP08"/>
<dbReference type="PANTHER" id="PTHR34046:SF19">
    <property type="entry name" value="RAPIDLY ELICITED PROTEIN, PUTATIVE-RELATED"/>
    <property type="match status" value="1"/>
</dbReference>
<dbReference type="InterPro" id="IPR008004">
    <property type="entry name" value="OCTOPUS-like"/>
</dbReference>
<accession>A0AAQ3KP08</accession>
<reference evidence="2 3" key="1">
    <citation type="submission" date="2023-10" db="EMBL/GenBank/DDBJ databases">
        <title>Chromosome-scale genome assembly provides insights into flower coloration mechanisms of Canna indica.</title>
        <authorList>
            <person name="Li C."/>
        </authorList>
    </citation>
    <scope>NUCLEOTIDE SEQUENCE [LARGE SCALE GENOMIC DNA]</scope>
    <source>
        <tissue evidence="2">Flower</tissue>
    </source>
</reference>
<name>A0AAQ3KP08_9LILI</name>
<gene>
    <name evidence="2" type="ORF">Cni_G18184</name>
</gene>
<evidence type="ECO:0000256" key="1">
    <source>
        <dbReference type="SAM" id="MobiDB-lite"/>
    </source>
</evidence>
<evidence type="ECO:0000313" key="2">
    <source>
        <dbReference type="EMBL" id="WOL09431.1"/>
    </source>
</evidence>
<keyword evidence="3" id="KW-1185">Reference proteome</keyword>
<feature type="compositionally biased region" description="Low complexity" evidence="1">
    <location>
        <begin position="44"/>
        <end position="64"/>
    </location>
</feature>
<dbReference type="Proteomes" id="UP001327560">
    <property type="component" value="Chromosome 5"/>
</dbReference>